<accession>A0A6M9PW73</accession>
<dbReference type="Pfam" id="PF02082">
    <property type="entry name" value="Rrf2"/>
    <property type="match status" value="1"/>
</dbReference>
<organism evidence="2 3">
    <name type="scientific">Polynucleobacter arcticus</name>
    <dbReference type="NCBI Taxonomy" id="1743165"/>
    <lineage>
        <taxon>Bacteria</taxon>
        <taxon>Pseudomonadati</taxon>
        <taxon>Pseudomonadota</taxon>
        <taxon>Betaproteobacteria</taxon>
        <taxon>Burkholderiales</taxon>
        <taxon>Burkholderiaceae</taxon>
        <taxon>Polynucleobacter</taxon>
    </lineage>
</organism>
<dbReference type="AlphaFoldDB" id="A0A6M9PW73"/>
<name>A0A6M9PW73_9BURK</name>
<gene>
    <name evidence="2" type="ORF">DN92_03665</name>
</gene>
<evidence type="ECO:0008006" key="4">
    <source>
        <dbReference type="Google" id="ProtNLM"/>
    </source>
</evidence>
<reference evidence="2 3" key="1">
    <citation type="submission" date="2018-04" db="EMBL/GenBank/DDBJ databases">
        <title>Polynucleobacter sp. UK-Long2-W17 genome.</title>
        <authorList>
            <person name="Hahn M.W."/>
        </authorList>
    </citation>
    <scope>NUCLEOTIDE SEQUENCE [LARGE SCALE GENOMIC DNA]</scope>
    <source>
        <strain evidence="2 3">UK-Long2-W17</strain>
    </source>
</reference>
<dbReference type="KEGG" id="pard:DN92_03665"/>
<dbReference type="NCBIfam" id="TIGR00738">
    <property type="entry name" value="rrf2_super"/>
    <property type="match status" value="1"/>
</dbReference>
<dbReference type="EMBL" id="CP028940">
    <property type="protein sequence ID" value="QKM60213.1"/>
    <property type="molecule type" value="Genomic_DNA"/>
</dbReference>
<feature type="region of interest" description="Disordered" evidence="1">
    <location>
        <begin position="149"/>
        <end position="170"/>
    </location>
</feature>
<keyword evidence="3" id="KW-1185">Reference proteome</keyword>
<sequence>MLILMRISSKSKIAFDVILDIAAHTEHGHAISMPLISQRHGLSLSYLELIFAVLKSSGMIRSHRGPGGGYSLVRQPETISLKDIVTAIDGEPNPGAELGAELWVDLQSFMLEKMSQITLDKVLRESNVKIEPSTKGLFCMKPEPKIKVSSKSAEKSLKKSPPKKLKPQLGPNSIFSFGKYLALNKA</sequence>
<proteinExistence type="predicted"/>
<dbReference type="SUPFAM" id="SSF46785">
    <property type="entry name" value="Winged helix' DNA-binding domain"/>
    <property type="match status" value="1"/>
</dbReference>
<dbReference type="Gene3D" id="1.10.10.10">
    <property type="entry name" value="Winged helix-like DNA-binding domain superfamily/Winged helix DNA-binding domain"/>
    <property type="match status" value="1"/>
</dbReference>
<dbReference type="GO" id="GO:0003700">
    <property type="term" value="F:DNA-binding transcription factor activity"/>
    <property type="evidence" value="ECO:0007669"/>
    <property type="project" value="TreeGrafter"/>
</dbReference>
<dbReference type="InterPro" id="IPR036390">
    <property type="entry name" value="WH_DNA-bd_sf"/>
</dbReference>
<dbReference type="InterPro" id="IPR000944">
    <property type="entry name" value="Tscrpt_reg_Rrf2"/>
</dbReference>
<evidence type="ECO:0000256" key="1">
    <source>
        <dbReference type="SAM" id="MobiDB-lite"/>
    </source>
</evidence>
<protein>
    <recommendedName>
        <fullName evidence="4">Transcriptional regulator, BadM/Rrf2 family</fullName>
    </recommendedName>
</protein>
<dbReference type="Proteomes" id="UP000501090">
    <property type="component" value="Chromosome"/>
</dbReference>
<evidence type="ECO:0000313" key="2">
    <source>
        <dbReference type="EMBL" id="QKM60213.1"/>
    </source>
</evidence>
<dbReference type="InterPro" id="IPR036388">
    <property type="entry name" value="WH-like_DNA-bd_sf"/>
</dbReference>
<dbReference type="PANTHER" id="PTHR33221">
    <property type="entry name" value="WINGED HELIX-TURN-HELIX TRANSCRIPTIONAL REGULATOR, RRF2 FAMILY"/>
    <property type="match status" value="1"/>
</dbReference>
<dbReference type="PROSITE" id="PS51197">
    <property type="entry name" value="HTH_RRF2_2"/>
    <property type="match status" value="1"/>
</dbReference>
<dbReference type="GO" id="GO:0005829">
    <property type="term" value="C:cytosol"/>
    <property type="evidence" value="ECO:0007669"/>
    <property type="project" value="TreeGrafter"/>
</dbReference>
<evidence type="ECO:0000313" key="3">
    <source>
        <dbReference type="Proteomes" id="UP000501090"/>
    </source>
</evidence>
<dbReference type="PANTHER" id="PTHR33221:SF15">
    <property type="entry name" value="HTH-TYPE TRANSCRIPTIONAL REGULATOR YWGB-RELATED"/>
    <property type="match status" value="1"/>
</dbReference>